<dbReference type="EMBL" id="CP036318">
    <property type="protein sequence ID" value="QDV54912.1"/>
    <property type="molecule type" value="Genomic_DNA"/>
</dbReference>
<name>A0A518IPB9_9BACT</name>
<gene>
    <name evidence="1" type="ORF">Mal33_08780</name>
</gene>
<accession>A0A518IPB9</accession>
<evidence type="ECO:0000313" key="2">
    <source>
        <dbReference type="Proteomes" id="UP000316770"/>
    </source>
</evidence>
<dbReference type="Proteomes" id="UP000316770">
    <property type="component" value="Chromosome"/>
</dbReference>
<sequence length="139" mass="15821">MAKATEAWTEVLKLDSSDKEAREFFRTIGRLDVVQKQIARAKSTENARDLGAVSHWAMKHSWGFLDSRKQEMATLRLLANGRVKASAKYPDAHWMPLDENAILFNYNPGGSYIVFHKETDSLFVGKNSMSGSPRYLQRK</sequence>
<keyword evidence="2" id="KW-1185">Reference proteome</keyword>
<reference evidence="1 2" key="1">
    <citation type="submission" date="2019-02" db="EMBL/GenBank/DDBJ databases">
        <title>Deep-cultivation of Planctomycetes and their phenomic and genomic characterization uncovers novel biology.</title>
        <authorList>
            <person name="Wiegand S."/>
            <person name="Jogler M."/>
            <person name="Boedeker C."/>
            <person name="Pinto D."/>
            <person name="Vollmers J."/>
            <person name="Rivas-Marin E."/>
            <person name="Kohn T."/>
            <person name="Peeters S.H."/>
            <person name="Heuer A."/>
            <person name="Rast P."/>
            <person name="Oberbeckmann S."/>
            <person name="Bunk B."/>
            <person name="Jeske O."/>
            <person name="Meyerdierks A."/>
            <person name="Storesund J.E."/>
            <person name="Kallscheuer N."/>
            <person name="Luecker S."/>
            <person name="Lage O.M."/>
            <person name="Pohl T."/>
            <person name="Merkel B.J."/>
            <person name="Hornburger P."/>
            <person name="Mueller R.-W."/>
            <person name="Bruemmer F."/>
            <person name="Labrenz M."/>
            <person name="Spormann A.M."/>
            <person name="Op den Camp H."/>
            <person name="Overmann J."/>
            <person name="Amann R."/>
            <person name="Jetten M.S.M."/>
            <person name="Mascher T."/>
            <person name="Medema M.H."/>
            <person name="Devos D.P."/>
            <person name="Kaster A.-K."/>
            <person name="Ovreas L."/>
            <person name="Rohde M."/>
            <person name="Galperin M.Y."/>
            <person name="Jogler C."/>
        </authorList>
    </citation>
    <scope>NUCLEOTIDE SEQUENCE [LARGE SCALE GENOMIC DNA]</scope>
    <source>
        <strain evidence="1 2">Mal33</strain>
    </source>
</reference>
<dbReference type="AlphaFoldDB" id="A0A518IPB9"/>
<protein>
    <submittedName>
        <fullName evidence="1">Uncharacterized protein</fullName>
    </submittedName>
</protein>
<evidence type="ECO:0000313" key="1">
    <source>
        <dbReference type="EMBL" id="QDV54912.1"/>
    </source>
</evidence>
<proteinExistence type="predicted"/>
<dbReference type="RefSeq" id="WP_145282619.1">
    <property type="nucleotide sequence ID" value="NZ_CP036318.1"/>
</dbReference>
<organism evidence="1 2">
    <name type="scientific">Rosistilla oblonga</name>
    <dbReference type="NCBI Taxonomy" id="2527990"/>
    <lineage>
        <taxon>Bacteria</taxon>
        <taxon>Pseudomonadati</taxon>
        <taxon>Planctomycetota</taxon>
        <taxon>Planctomycetia</taxon>
        <taxon>Pirellulales</taxon>
        <taxon>Pirellulaceae</taxon>
        <taxon>Rosistilla</taxon>
    </lineage>
</organism>